<reference evidence="8 9" key="1">
    <citation type="submission" date="2020-08" db="EMBL/GenBank/DDBJ databases">
        <title>Genomic Encyclopedia of Type Strains, Phase IV (KMG-IV): sequencing the most valuable type-strain genomes for metagenomic binning, comparative biology and taxonomic classification.</title>
        <authorList>
            <person name="Goeker M."/>
        </authorList>
    </citation>
    <scope>NUCLEOTIDE SEQUENCE [LARGE SCALE GENOMIC DNA]</scope>
    <source>
        <strain evidence="8 9">DSM 19612</strain>
    </source>
</reference>
<dbReference type="GO" id="GO:0003988">
    <property type="term" value="F:acetyl-CoA C-acyltransferase activity"/>
    <property type="evidence" value="ECO:0007669"/>
    <property type="project" value="UniProtKB-ARBA"/>
</dbReference>
<evidence type="ECO:0000313" key="8">
    <source>
        <dbReference type="EMBL" id="MBB6454110.1"/>
    </source>
</evidence>
<dbReference type="Pfam" id="PF02803">
    <property type="entry name" value="Thiolase_C"/>
    <property type="match status" value="1"/>
</dbReference>
<organism evidence="8 9">
    <name type="scientific">Salirhabdus euzebyi</name>
    <dbReference type="NCBI Taxonomy" id="394506"/>
    <lineage>
        <taxon>Bacteria</taxon>
        <taxon>Bacillati</taxon>
        <taxon>Bacillota</taxon>
        <taxon>Bacilli</taxon>
        <taxon>Bacillales</taxon>
        <taxon>Bacillaceae</taxon>
        <taxon>Salirhabdus</taxon>
    </lineage>
</organism>
<protein>
    <submittedName>
        <fullName evidence="8">Acetyl-CoA acetyltransferase family protein</fullName>
    </submittedName>
</protein>
<dbReference type="Pfam" id="PF00108">
    <property type="entry name" value="Thiolase_N"/>
    <property type="match status" value="1"/>
</dbReference>
<evidence type="ECO:0000256" key="4">
    <source>
        <dbReference type="PIRSR" id="PIRSR000429-1"/>
    </source>
</evidence>
<proteinExistence type="inferred from homology"/>
<keyword evidence="9" id="KW-1185">Reference proteome</keyword>
<dbReference type="InterPro" id="IPR020617">
    <property type="entry name" value="Thiolase_C"/>
</dbReference>
<dbReference type="AlphaFoldDB" id="A0A841Q6S1"/>
<evidence type="ECO:0000256" key="5">
    <source>
        <dbReference type="RuleBase" id="RU003557"/>
    </source>
</evidence>
<dbReference type="RefSeq" id="WP_174496789.1">
    <property type="nucleotide sequence ID" value="NZ_CADDWK010000009.1"/>
</dbReference>
<evidence type="ECO:0000259" key="7">
    <source>
        <dbReference type="Pfam" id="PF02803"/>
    </source>
</evidence>
<feature type="domain" description="Thiolase N-terminal" evidence="6">
    <location>
        <begin position="5"/>
        <end position="253"/>
    </location>
</feature>
<dbReference type="PIRSF" id="PIRSF000429">
    <property type="entry name" value="Ac-CoA_Ac_transf"/>
    <property type="match status" value="1"/>
</dbReference>
<dbReference type="InterPro" id="IPR020616">
    <property type="entry name" value="Thiolase_N"/>
</dbReference>
<dbReference type="PANTHER" id="PTHR43365">
    <property type="entry name" value="BLR7806 PROTEIN"/>
    <property type="match status" value="1"/>
</dbReference>
<dbReference type="FunFam" id="3.40.47.10:FF:000010">
    <property type="entry name" value="Acetyl-CoA acetyltransferase (Thiolase)"/>
    <property type="match status" value="1"/>
</dbReference>
<accession>A0A841Q6S1</accession>
<dbReference type="EMBL" id="JACHGH010000007">
    <property type="protein sequence ID" value="MBB6454110.1"/>
    <property type="molecule type" value="Genomic_DNA"/>
</dbReference>
<comment type="caution">
    <text evidence="8">The sequence shown here is derived from an EMBL/GenBank/DDBJ whole genome shotgun (WGS) entry which is preliminary data.</text>
</comment>
<evidence type="ECO:0000313" key="9">
    <source>
        <dbReference type="Proteomes" id="UP000581688"/>
    </source>
</evidence>
<gene>
    <name evidence="8" type="ORF">HNQ94_002561</name>
</gene>
<name>A0A841Q6S1_9BACI</name>
<dbReference type="InterPro" id="IPR020610">
    <property type="entry name" value="Thiolase_AS"/>
</dbReference>
<feature type="active site" description="Proton acceptor" evidence="4">
    <location>
        <position position="370"/>
    </location>
</feature>
<feature type="active site" description="Proton acceptor" evidence="4">
    <location>
        <position position="340"/>
    </location>
</feature>
<evidence type="ECO:0000259" key="6">
    <source>
        <dbReference type="Pfam" id="PF00108"/>
    </source>
</evidence>
<keyword evidence="2 5" id="KW-0808">Transferase</keyword>
<dbReference type="InterPro" id="IPR002155">
    <property type="entry name" value="Thiolase"/>
</dbReference>
<evidence type="ECO:0000256" key="3">
    <source>
        <dbReference type="ARBA" id="ARBA00023315"/>
    </source>
</evidence>
<dbReference type="PROSITE" id="PS00099">
    <property type="entry name" value="THIOLASE_3"/>
    <property type="match status" value="1"/>
</dbReference>
<dbReference type="PROSITE" id="PS00737">
    <property type="entry name" value="THIOLASE_2"/>
    <property type="match status" value="1"/>
</dbReference>
<feature type="domain" description="Thiolase C-terminal" evidence="7">
    <location>
        <begin position="261"/>
        <end position="383"/>
    </location>
</feature>
<keyword evidence="3 5" id="KW-0012">Acyltransferase</keyword>
<dbReference type="Proteomes" id="UP000581688">
    <property type="component" value="Unassembled WGS sequence"/>
</dbReference>
<sequence length="385" mass="41424">MEREVVIVEAVRTPVGKKGGFFREKHPVHFAAENLSEVVRRAGIDRALVEDIIMGCATPIAKQGYNIGRLALLEAGFPVEVPSVQINRMCGSGQQAIHFASQAILAGDMDIVIAGGVESMSHVPILSDGSDEETIPASLKEKYEFIHQGVSAERIAEKYHLTRDDVDQYALESHRRAIHATKTGKFRKEIMDIEGLDKEGNTITVSIDEGPRETTSIEALSSLKTVFKSDGIITAGNASQMSDGAAAILLMEATKAAELGLKPKARIIGRVAVGSDPTFMLDGVIPATKKVLARTGLTIEDIDVFEINEAFAPVVLAWHKELKVDLSKVNINGGAIALGHPLGATGTKLMTTLVHELERQDGKYGLLTICIGHGQATAAVIERIY</sequence>
<dbReference type="NCBIfam" id="TIGR01930">
    <property type="entry name" value="AcCoA-C-Actrans"/>
    <property type="match status" value="1"/>
</dbReference>
<comment type="similarity">
    <text evidence="1 5">Belongs to the thiolase-like superfamily. Thiolase family.</text>
</comment>
<dbReference type="PANTHER" id="PTHR43365:SF1">
    <property type="entry name" value="ACETYL-COA C-ACYLTRANSFERASE"/>
    <property type="match status" value="1"/>
</dbReference>
<dbReference type="InterPro" id="IPR016039">
    <property type="entry name" value="Thiolase-like"/>
</dbReference>
<dbReference type="InterPro" id="IPR020613">
    <property type="entry name" value="Thiolase_CS"/>
</dbReference>
<evidence type="ECO:0000256" key="2">
    <source>
        <dbReference type="ARBA" id="ARBA00022679"/>
    </source>
</evidence>
<dbReference type="SUPFAM" id="SSF53901">
    <property type="entry name" value="Thiolase-like"/>
    <property type="match status" value="2"/>
</dbReference>
<evidence type="ECO:0000256" key="1">
    <source>
        <dbReference type="ARBA" id="ARBA00010982"/>
    </source>
</evidence>
<dbReference type="Gene3D" id="3.40.47.10">
    <property type="match status" value="1"/>
</dbReference>
<feature type="active site" description="Acyl-thioester intermediate" evidence="4">
    <location>
        <position position="90"/>
    </location>
</feature>
<dbReference type="CDD" id="cd00751">
    <property type="entry name" value="thiolase"/>
    <property type="match status" value="1"/>
</dbReference>